<reference evidence="6 7" key="1">
    <citation type="journal article" date="2011" name="J. Bacteriol.">
        <title>Genome sequence of the verrucomicrobium Opitutus terrae PB90-1, an abundant inhabitant of rice paddy soil ecosystems.</title>
        <authorList>
            <person name="van Passel M.W."/>
            <person name="Kant R."/>
            <person name="Palva A."/>
            <person name="Copeland A."/>
            <person name="Lucas S."/>
            <person name="Lapidus A."/>
            <person name="Glavina del Rio T."/>
            <person name="Pitluck S."/>
            <person name="Goltsman E."/>
            <person name="Clum A."/>
            <person name="Sun H."/>
            <person name="Schmutz J."/>
            <person name="Larimer F.W."/>
            <person name="Land M.L."/>
            <person name="Hauser L."/>
            <person name="Kyrpides N."/>
            <person name="Mikhailova N."/>
            <person name="Richardson P.P."/>
            <person name="Janssen P.H."/>
            <person name="de Vos W.M."/>
            <person name="Smidt H."/>
        </authorList>
    </citation>
    <scope>NUCLEOTIDE SEQUENCE [LARGE SCALE GENOMIC DNA]</scope>
    <source>
        <strain evidence="7">DSM 11246 / JCM 15787 / PB90-1</strain>
    </source>
</reference>
<gene>
    <name evidence="6" type="ordered locus">Oter_1356</name>
</gene>
<organism evidence="6 7">
    <name type="scientific">Opitutus terrae (strain DSM 11246 / JCM 15787 / PB90-1)</name>
    <dbReference type="NCBI Taxonomy" id="452637"/>
    <lineage>
        <taxon>Bacteria</taxon>
        <taxon>Pseudomonadati</taxon>
        <taxon>Verrucomicrobiota</taxon>
        <taxon>Opitutia</taxon>
        <taxon>Opitutales</taxon>
        <taxon>Opitutaceae</taxon>
        <taxon>Opitutus</taxon>
    </lineage>
</organism>
<dbReference type="HOGENOM" id="CLU_516489_0_0_0"/>
<dbReference type="STRING" id="452637.Oter_1356"/>
<evidence type="ECO:0000256" key="4">
    <source>
        <dbReference type="SAM" id="SignalP"/>
    </source>
</evidence>
<dbReference type="RefSeq" id="WP_012374179.1">
    <property type="nucleotide sequence ID" value="NC_010571.1"/>
</dbReference>
<keyword evidence="4" id="KW-0732">Signal</keyword>
<feature type="signal peptide" evidence="4">
    <location>
        <begin position="1"/>
        <end position="23"/>
    </location>
</feature>
<feature type="region of interest" description="Disordered" evidence="3">
    <location>
        <begin position="134"/>
        <end position="156"/>
    </location>
</feature>
<dbReference type="CDD" id="cd01821">
    <property type="entry name" value="Rhamnogalacturan_acetylesterase_like"/>
    <property type="match status" value="2"/>
</dbReference>
<dbReference type="eggNOG" id="COG2755">
    <property type="taxonomic scope" value="Bacteria"/>
</dbReference>
<evidence type="ECO:0000256" key="2">
    <source>
        <dbReference type="ARBA" id="ARBA00022801"/>
    </source>
</evidence>
<evidence type="ECO:0000256" key="1">
    <source>
        <dbReference type="ARBA" id="ARBA00008668"/>
    </source>
</evidence>
<evidence type="ECO:0000259" key="5">
    <source>
        <dbReference type="Pfam" id="PF13472"/>
    </source>
</evidence>
<evidence type="ECO:0000313" key="7">
    <source>
        <dbReference type="Proteomes" id="UP000007013"/>
    </source>
</evidence>
<feature type="domain" description="SGNH hydrolase-type esterase" evidence="5">
    <location>
        <begin position="322"/>
        <end position="526"/>
    </location>
</feature>
<feature type="chain" id="PRO_5002774870" evidence="4">
    <location>
        <begin position="24"/>
        <end position="552"/>
    </location>
</feature>
<dbReference type="InterPro" id="IPR037459">
    <property type="entry name" value="RhgT-like"/>
</dbReference>
<dbReference type="SUPFAM" id="SSF52266">
    <property type="entry name" value="SGNH hydrolase"/>
    <property type="match status" value="2"/>
</dbReference>
<dbReference type="KEGG" id="ote:Oter_1356"/>
<dbReference type="OrthoDB" id="191551at2"/>
<dbReference type="PANTHER" id="PTHR43695">
    <property type="entry name" value="PUTATIVE (AFU_ORTHOLOGUE AFUA_2G17250)-RELATED"/>
    <property type="match status" value="1"/>
</dbReference>
<dbReference type="InterPro" id="IPR013830">
    <property type="entry name" value="SGNH_hydro"/>
</dbReference>
<dbReference type="AlphaFoldDB" id="B1ZRF4"/>
<evidence type="ECO:0000313" key="6">
    <source>
        <dbReference type="EMBL" id="ACB74641.1"/>
    </source>
</evidence>
<name>B1ZRF4_OPITP</name>
<dbReference type="InterPro" id="IPR036514">
    <property type="entry name" value="SGNH_hydro_sf"/>
</dbReference>
<accession>B1ZRF4</accession>
<dbReference type="Gene3D" id="3.40.50.1110">
    <property type="entry name" value="SGNH hydrolase"/>
    <property type="match status" value="2"/>
</dbReference>
<dbReference type="EMBL" id="CP001032">
    <property type="protein sequence ID" value="ACB74641.1"/>
    <property type="molecule type" value="Genomic_DNA"/>
</dbReference>
<dbReference type="GO" id="GO:0016788">
    <property type="term" value="F:hydrolase activity, acting on ester bonds"/>
    <property type="evidence" value="ECO:0007669"/>
    <property type="project" value="UniProtKB-ARBA"/>
</dbReference>
<feature type="domain" description="SGNH hydrolase-type esterase" evidence="5">
    <location>
        <begin position="62"/>
        <end position="270"/>
    </location>
</feature>
<proteinExistence type="inferred from homology"/>
<sequence>MNSRLLSLLAQILGGLTCGLALAAFAQTQSPAPATPAPDLAKNPAAVATPLNPALPTVFIAGDSTAAKNNADPVQGWGVPFADYFDPAKLNVANRARGGRSSRTFITEGLWDQLLAEVKAGDFVLIQFGHNDGGAINEEPPGSTRPLRARGSLPGVGEESQEIDNVLTKKHEVVHTFGWYLRKMIADLQAKGATPIVLSPTVRAIWKDGKVERGAPNAHRAWSREVAQSAGVAFVDVTRIIADRYQQLGEAQVKALFGPDHTHTNVAGAELTAASVVAGLKGLRQGPWAPFLSAKGQAVEADAIGWLNLPEPANPELPSLVLIGDSTVRNGRGDGDKGQWGWGEPLAGLVDPAKLNVVNRAIGGLSSRTFLTQGHWERALTLMKRGDFLIMQFGHNDSAALNDTSRARGTIKGVGEETEKIDNLLTKKHEVVHTYGWYLRHYVREAKERGITPIICSPVPRKTWKEGRIVRSADSYAGWAKQVAEREGVAFIDLNELVAQRYDQLGAEKVDALFADEHTHTSRLGAELNAAIVAEALRAMPDVRLKEGLQSL</sequence>
<dbReference type="Proteomes" id="UP000007013">
    <property type="component" value="Chromosome"/>
</dbReference>
<keyword evidence="7" id="KW-1185">Reference proteome</keyword>
<dbReference type="PANTHER" id="PTHR43695:SF1">
    <property type="entry name" value="RHAMNOGALACTURONAN ACETYLESTERASE"/>
    <property type="match status" value="1"/>
</dbReference>
<protein>
    <submittedName>
        <fullName evidence="6">Lipolytic protein G-D-S-L family</fullName>
    </submittedName>
</protein>
<comment type="similarity">
    <text evidence="1">Belongs to the 'GDSL' lipolytic enzyme family.</text>
</comment>
<dbReference type="Pfam" id="PF13472">
    <property type="entry name" value="Lipase_GDSL_2"/>
    <property type="match status" value="2"/>
</dbReference>
<evidence type="ECO:0000256" key="3">
    <source>
        <dbReference type="SAM" id="MobiDB-lite"/>
    </source>
</evidence>
<keyword evidence="2" id="KW-0378">Hydrolase</keyword>